<dbReference type="SUPFAM" id="SSF158472">
    <property type="entry name" value="HAMP domain-like"/>
    <property type="match status" value="1"/>
</dbReference>
<evidence type="ECO:0000313" key="17">
    <source>
        <dbReference type="EMBL" id="OYD06093.1"/>
    </source>
</evidence>
<dbReference type="SMART" id="SM00304">
    <property type="entry name" value="HAMP"/>
    <property type="match status" value="1"/>
</dbReference>
<dbReference type="FunFam" id="1.10.287.130:FF:000001">
    <property type="entry name" value="Two-component sensor histidine kinase"/>
    <property type="match status" value="1"/>
</dbReference>
<keyword evidence="7 14" id="KW-0812">Transmembrane</keyword>
<dbReference type="InterPro" id="IPR050428">
    <property type="entry name" value="TCS_sensor_his_kinase"/>
</dbReference>
<dbReference type="Pfam" id="PF02518">
    <property type="entry name" value="HATPase_c"/>
    <property type="match status" value="1"/>
</dbReference>
<dbReference type="InterPro" id="IPR003660">
    <property type="entry name" value="HAMP_dom"/>
</dbReference>
<dbReference type="RefSeq" id="WP_094266023.1">
    <property type="nucleotide sequence ID" value="NZ_NOWF01000023.1"/>
</dbReference>
<evidence type="ECO:0000256" key="3">
    <source>
        <dbReference type="ARBA" id="ARBA00012438"/>
    </source>
</evidence>
<keyword evidence="9 17" id="KW-0418">Kinase</keyword>
<dbReference type="Proteomes" id="UP000215459">
    <property type="component" value="Unassembled WGS sequence"/>
</dbReference>
<dbReference type="InterPro" id="IPR005467">
    <property type="entry name" value="His_kinase_dom"/>
</dbReference>
<dbReference type="CDD" id="cd00082">
    <property type="entry name" value="HisKA"/>
    <property type="match status" value="1"/>
</dbReference>
<dbReference type="Gene3D" id="6.10.340.10">
    <property type="match status" value="1"/>
</dbReference>
<reference evidence="17 18" key="1">
    <citation type="submission" date="2017-07" db="EMBL/GenBank/DDBJ databases">
        <title>The genome sequence of Paludifilum halophilum highlights mechanisms for microbial adaptation to high salt environemnts.</title>
        <authorList>
            <person name="Belbahri L."/>
        </authorList>
    </citation>
    <scope>NUCLEOTIDE SEQUENCE [LARGE SCALE GENOMIC DNA]</scope>
    <source>
        <strain evidence="17 18">DSM 102817</strain>
    </source>
</reference>
<evidence type="ECO:0000256" key="10">
    <source>
        <dbReference type="ARBA" id="ARBA00022840"/>
    </source>
</evidence>
<keyword evidence="18" id="KW-1185">Reference proteome</keyword>
<evidence type="ECO:0000256" key="11">
    <source>
        <dbReference type="ARBA" id="ARBA00022989"/>
    </source>
</evidence>
<evidence type="ECO:0000256" key="2">
    <source>
        <dbReference type="ARBA" id="ARBA00004651"/>
    </source>
</evidence>
<dbReference type="InterPro" id="IPR004358">
    <property type="entry name" value="Sig_transdc_His_kin-like_C"/>
</dbReference>
<accession>A0A235B1D5</accession>
<evidence type="ECO:0000256" key="12">
    <source>
        <dbReference type="ARBA" id="ARBA00023012"/>
    </source>
</evidence>
<name>A0A235B1D5_9BACL</name>
<evidence type="ECO:0000259" key="15">
    <source>
        <dbReference type="PROSITE" id="PS50109"/>
    </source>
</evidence>
<organism evidence="17 18">
    <name type="scientific">Paludifilum halophilum</name>
    <dbReference type="NCBI Taxonomy" id="1642702"/>
    <lineage>
        <taxon>Bacteria</taxon>
        <taxon>Bacillati</taxon>
        <taxon>Bacillota</taxon>
        <taxon>Bacilli</taxon>
        <taxon>Bacillales</taxon>
        <taxon>Thermoactinomycetaceae</taxon>
        <taxon>Paludifilum</taxon>
    </lineage>
</organism>
<evidence type="ECO:0000256" key="4">
    <source>
        <dbReference type="ARBA" id="ARBA00022475"/>
    </source>
</evidence>
<evidence type="ECO:0000256" key="1">
    <source>
        <dbReference type="ARBA" id="ARBA00000085"/>
    </source>
</evidence>
<keyword evidence="4" id="KW-1003">Cell membrane</keyword>
<dbReference type="PROSITE" id="PS50885">
    <property type="entry name" value="HAMP"/>
    <property type="match status" value="1"/>
</dbReference>
<dbReference type="PROSITE" id="PS50109">
    <property type="entry name" value="HIS_KIN"/>
    <property type="match status" value="1"/>
</dbReference>
<dbReference type="SUPFAM" id="SSF55874">
    <property type="entry name" value="ATPase domain of HSP90 chaperone/DNA topoisomerase II/histidine kinase"/>
    <property type="match status" value="1"/>
</dbReference>
<evidence type="ECO:0000256" key="13">
    <source>
        <dbReference type="ARBA" id="ARBA00023136"/>
    </source>
</evidence>
<dbReference type="FunFam" id="3.30.565.10:FF:000006">
    <property type="entry name" value="Sensor histidine kinase WalK"/>
    <property type="match status" value="1"/>
</dbReference>
<evidence type="ECO:0000256" key="5">
    <source>
        <dbReference type="ARBA" id="ARBA00022553"/>
    </source>
</evidence>
<evidence type="ECO:0000256" key="9">
    <source>
        <dbReference type="ARBA" id="ARBA00022777"/>
    </source>
</evidence>
<keyword evidence="12" id="KW-0902">Two-component regulatory system</keyword>
<dbReference type="EMBL" id="NOWF01000023">
    <property type="protein sequence ID" value="OYD06093.1"/>
    <property type="molecule type" value="Genomic_DNA"/>
</dbReference>
<keyword evidence="5" id="KW-0597">Phosphoprotein</keyword>
<dbReference type="Gene3D" id="1.10.287.130">
    <property type="match status" value="1"/>
</dbReference>
<dbReference type="SMART" id="SM00388">
    <property type="entry name" value="HisKA"/>
    <property type="match status" value="1"/>
</dbReference>
<dbReference type="Gene3D" id="3.30.565.10">
    <property type="entry name" value="Histidine kinase-like ATPase, C-terminal domain"/>
    <property type="match status" value="1"/>
</dbReference>
<dbReference type="OrthoDB" id="9786919at2"/>
<comment type="caution">
    <text evidence="17">The sequence shown here is derived from an EMBL/GenBank/DDBJ whole genome shotgun (WGS) entry which is preliminary data.</text>
</comment>
<proteinExistence type="predicted"/>
<dbReference type="InterPro" id="IPR003594">
    <property type="entry name" value="HATPase_dom"/>
</dbReference>
<dbReference type="SUPFAM" id="SSF47384">
    <property type="entry name" value="Homodimeric domain of signal transducing histidine kinase"/>
    <property type="match status" value="1"/>
</dbReference>
<dbReference type="InterPro" id="IPR036890">
    <property type="entry name" value="HATPase_C_sf"/>
</dbReference>
<dbReference type="InterPro" id="IPR003661">
    <property type="entry name" value="HisK_dim/P_dom"/>
</dbReference>
<comment type="subcellular location">
    <subcellularLocation>
        <location evidence="2">Cell membrane</location>
        <topology evidence="2">Multi-pass membrane protein</topology>
    </subcellularLocation>
</comment>
<keyword evidence="10" id="KW-0067">ATP-binding</keyword>
<feature type="domain" description="HAMP" evidence="16">
    <location>
        <begin position="177"/>
        <end position="231"/>
    </location>
</feature>
<dbReference type="EC" id="2.7.13.3" evidence="3"/>
<sequence>MRIKTKIQLFSTVWMCLILLLINTGIYYLFHHISMGEEVDRLKNKTESIIKAVHAETAARRGRAKLLKAYIPDEGMIRVVDSRSQPLLTVTEEPELVETIRPRFKHGQHVAIYREGEEDYATAYFPMLWENGDIVTLEVTESLQSVQRDMEILRMVLAVATLAVLLPSILGGRMLSRLILRPIHSLTRTMEENQRGSTFKKLDMEYRSKDELYQMAATFNRMMDLMKANFEKQRQFISDASHELKTPLTIIESYAQLLKRRGKNEPEILEEAVEEIHSESRRMKEMTRQMLVLARGESLGSVELQEVDLTDLCGNAVKPLIQTFHREIRVHSSEEKVHTLADPRQIKQLLFILLDNAIKYSKKPVEVWVGYDHGLPSFSVTDWGAGIPREDIDLVFERFYRVDKARSRETGGTGLGLSIAREIVHAHNGKIDIDSEEGRGTTVTVSLPGNE</sequence>
<keyword evidence="8" id="KW-0547">Nucleotide-binding</keyword>
<dbReference type="PANTHER" id="PTHR45436:SF5">
    <property type="entry name" value="SENSOR HISTIDINE KINASE TRCS"/>
    <property type="match status" value="1"/>
</dbReference>
<evidence type="ECO:0000256" key="14">
    <source>
        <dbReference type="SAM" id="Phobius"/>
    </source>
</evidence>
<evidence type="ECO:0000256" key="6">
    <source>
        <dbReference type="ARBA" id="ARBA00022679"/>
    </source>
</evidence>
<protein>
    <recommendedName>
        <fullName evidence="3">histidine kinase</fullName>
        <ecNumber evidence="3">2.7.13.3</ecNumber>
    </recommendedName>
</protein>
<dbReference type="GO" id="GO:0005886">
    <property type="term" value="C:plasma membrane"/>
    <property type="evidence" value="ECO:0007669"/>
    <property type="project" value="UniProtKB-SubCell"/>
</dbReference>
<feature type="transmembrane region" description="Helical" evidence="14">
    <location>
        <begin position="12"/>
        <end position="30"/>
    </location>
</feature>
<keyword evidence="6" id="KW-0808">Transferase</keyword>
<dbReference type="CDD" id="cd00075">
    <property type="entry name" value="HATPase"/>
    <property type="match status" value="1"/>
</dbReference>
<evidence type="ECO:0000256" key="8">
    <source>
        <dbReference type="ARBA" id="ARBA00022741"/>
    </source>
</evidence>
<dbReference type="GO" id="GO:0005524">
    <property type="term" value="F:ATP binding"/>
    <property type="evidence" value="ECO:0007669"/>
    <property type="project" value="UniProtKB-KW"/>
</dbReference>
<feature type="domain" description="Histidine kinase" evidence="15">
    <location>
        <begin position="239"/>
        <end position="451"/>
    </location>
</feature>
<dbReference type="SMART" id="SM00387">
    <property type="entry name" value="HATPase_c"/>
    <property type="match status" value="1"/>
</dbReference>
<comment type="catalytic activity">
    <reaction evidence="1">
        <text>ATP + protein L-histidine = ADP + protein N-phospho-L-histidine.</text>
        <dbReference type="EC" id="2.7.13.3"/>
    </reaction>
</comment>
<keyword evidence="13 14" id="KW-0472">Membrane</keyword>
<evidence type="ECO:0000259" key="16">
    <source>
        <dbReference type="PROSITE" id="PS50885"/>
    </source>
</evidence>
<evidence type="ECO:0000256" key="7">
    <source>
        <dbReference type="ARBA" id="ARBA00022692"/>
    </source>
</evidence>
<dbReference type="PANTHER" id="PTHR45436">
    <property type="entry name" value="SENSOR HISTIDINE KINASE YKOH"/>
    <property type="match status" value="1"/>
</dbReference>
<evidence type="ECO:0000313" key="18">
    <source>
        <dbReference type="Proteomes" id="UP000215459"/>
    </source>
</evidence>
<keyword evidence="11 14" id="KW-1133">Transmembrane helix</keyword>
<dbReference type="Pfam" id="PF00512">
    <property type="entry name" value="HisKA"/>
    <property type="match status" value="1"/>
</dbReference>
<dbReference type="AlphaFoldDB" id="A0A235B1D5"/>
<dbReference type="GO" id="GO:0000155">
    <property type="term" value="F:phosphorelay sensor kinase activity"/>
    <property type="evidence" value="ECO:0007669"/>
    <property type="project" value="InterPro"/>
</dbReference>
<dbReference type="PRINTS" id="PR00344">
    <property type="entry name" value="BCTRLSENSOR"/>
</dbReference>
<dbReference type="CDD" id="cd06225">
    <property type="entry name" value="HAMP"/>
    <property type="match status" value="1"/>
</dbReference>
<dbReference type="Pfam" id="PF00672">
    <property type="entry name" value="HAMP"/>
    <property type="match status" value="1"/>
</dbReference>
<dbReference type="InterPro" id="IPR036097">
    <property type="entry name" value="HisK_dim/P_sf"/>
</dbReference>
<gene>
    <name evidence="17" type="ORF">CHM34_18145</name>
</gene>